<name>A0A381QSK2_9ZZZZ</name>
<dbReference type="Gene3D" id="3.30.1330.120">
    <property type="entry name" value="2-methylcitrate dehydratase PrpD"/>
    <property type="match status" value="1"/>
</dbReference>
<evidence type="ECO:0000313" key="4">
    <source>
        <dbReference type="EMBL" id="SUZ80533.1"/>
    </source>
</evidence>
<comment type="similarity">
    <text evidence="1">Belongs to the PrpD family.</text>
</comment>
<protein>
    <recommendedName>
        <fullName evidence="5">MmgE/PrpD family protein</fullName>
    </recommendedName>
</protein>
<dbReference type="InterPro" id="IPR042188">
    <property type="entry name" value="MmgE/PrpD_sf_2"/>
</dbReference>
<dbReference type="InterPro" id="IPR045337">
    <property type="entry name" value="MmgE_PrpD_C"/>
</dbReference>
<dbReference type="Pfam" id="PF19305">
    <property type="entry name" value="MmgE_PrpD_C"/>
    <property type="match status" value="1"/>
</dbReference>
<reference evidence="4" key="1">
    <citation type="submission" date="2018-05" db="EMBL/GenBank/DDBJ databases">
        <authorList>
            <person name="Lanie J.A."/>
            <person name="Ng W.-L."/>
            <person name="Kazmierczak K.M."/>
            <person name="Andrzejewski T.M."/>
            <person name="Davidsen T.M."/>
            <person name="Wayne K.J."/>
            <person name="Tettelin H."/>
            <person name="Glass J.I."/>
            <person name="Rusch D."/>
            <person name="Podicherti R."/>
            <person name="Tsui H.-C.T."/>
            <person name="Winkler M.E."/>
        </authorList>
    </citation>
    <scope>NUCLEOTIDE SEQUENCE</scope>
</reference>
<evidence type="ECO:0000256" key="1">
    <source>
        <dbReference type="ARBA" id="ARBA00006174"/>
    </source>
</evidence>
<organism evidence="4">
    <name type="scientific">marine metagenome</name>
    <dbReference type="NCBI Taxonomy" id="408172"/>
    <lineage>
        <taxon>unclassified sequences</taxon>
        <taxon>metagenomes</taxon>
        <taxon>ecological metagenomes</taxon>
    </lineage>
</organism>
<sequence>VTDRNTPALTQFGEFAVTAVVPQEARAAACNAVLDTVGVMLAGSMEPAARLVRDVARAEGGAPRCSVFGTGDRTGAGWAALANGTAAHALDFDDMCFVSMAHPSAPLVAAGLAAAELAEADGAALLDAFCVGFEIEAVLGRTMNPTHYEQGWHATATLGTVGAAATAARLLGQDAAAVTRSMAIAASEASGLKESFGTMVKPLQAGLAGRNGVLAAQLADAGCTATANAIDGGQGMLVAMRSCDRKVNESILKLGHVWEIVDNGITVKLYPSCAATHPTIDTLLDLRDKHGFGAADVEAVEVVVDSVTPTVLIHDCPQSGLEGKFSMHFCAASALAHGRVDISTFEPCGLADPVTQALVPRVTMRSDAAVGVGQPALTEALVTVRLRDGGTFARRVQGARGYPANPPTDDQLSQKFLACAGRVVSPQTANEALTWLRGLESQPKVSGLVDLLSAVTA</sequence>
<feature type="non-terminal residue" evidence="4">
    <location>
        <position position="1"/>
    </location>
</feature>
<feature type="domain" description="MmgE/PrpD C-terminal" evidence="3">
    <location>
        <begin position="270"/>
        <end position="431"/>
    </location>
</feature>
<dbReference type="PANTHER" id="PTHR16943:SF8">
    <property type="entry name" value="2-METHYLCITRATE DEHYDRATASE"/>
    <property type="match status" value="1"/>
</dbReference>
<evidence type="ECO:0000259" key="2">
    <source>
        <dbReference type="Pfam" id="PF03972"/>
    </source>
</evidence>
<dbReference type="InterPro" id="IPR036148">
    <property type="entry name" value="MmgE/PrpD_sf"/>
</dbReference>
<dbReference type="Pfam" id="PF03972">
    <property type="entry name" value="MmgE_PrpD_N"/>
    <property type="match status" value="1"/>
</dbReference>
<proteinExistence type="inferred from homology"/>
<evidence type="ECO:0000259" key="3">
    <source>
        <dbReference type="Pfam" id="PF19305"/>
    </source>
</evidence>
<dbReference type="InterPro" id="IPR005656">
    <property type="entry name" value="MmgE_PrpD"/>
</dbReference>
<gene>
    <name evidence="4" type="ORF">METZ01_LOCUS33387</name>
</gene>
<dbReference type="InterPro" id="IPR042183">
    <property type="entry name" value="MmgE/PrpD_sf_1"/>
</dbReference>
<evidence type="ECO:0008006" key="5">
    <source>
        <dbReference type="Google" id="ProtNLM"/>
    </source>
</evidence>
<dbReference type="AlphaFoldDB" id="A0A381QSK2"/>
<dbReference type="PANTHER" id="PTHR16943">
    <property type="entry name" value="2-METHYLCITRATE DEHYDRATASE-RELATED"/>
    <property type="match status" value="1"/>
</dbReference>
<dbReference type="EMBL" id="UINC01001430">
    <property type="protein sequence ID" value="SUZ80533.1"/>
    <property type="molecule type" value="Genomic_DNA"/>
</dbReference>
<dbReference type="Gene3D" id="1.10.4100.10">
    <property type="entry name" value="2-methylcitrate dehydratase PrpD"/>
    <property type="match status" value="1"/>
</dbReference>
<dbReference type="InterPro" id="IPR045336">
    <property type="entry name" value="MmgE_PrpD_N"/>
</dbReference>
<dbReference type="GO" id="GO:0016829">
    <property type="term" value="F:lyase activity"/>
    <property type="evidence" value="ECO:0007669"/>
    <property type="project" value="InterPro"/>
</dbReference>
<dbReference type="SUPFAM" id="SSF103378">
    <property type="entry name" value="2-methylcitrate dehydratase PrpD"/>
    <property type="match status" value="1"/>
</dbReference>
<accession>A0A381QSK2</accession>
<feature type="domain" description="MmgE/PrpD N-terminal" evidence="2">
    <location>
        <begin position="21"/>
        <end position="240"/>
    </location>
</feature>